<evidence type="ECO:0000256" key="1">
    <source>
        <dbReference type="SAM" id="Phobius"/>
    </source>
</evidence>
<feature type="transmembrane region" description="Helical" evidence="1">
    <location>
        <begin position="37"/>
        <end position="58"/>
    </location>
</feature>
<dbReference type="VEuPathDB" id="FungiDB:SPRG_14195"/>
<proteinExistence type="predicted"/>
<reference evidence="2 3" key="1">
    <citation type="journal article" date="2013" name="PLoS Genet.">
        <title>Distinctive expansion of potential virulence genes in the genome of the oomycete fish pathogen Saprolegnia parasitica.</title>
        <authorList>
            <person name="Jiang R.H."/>
            <person name="de Bruijn I."/>
            <person name="Haas B.J."/>
            <person name="Belmonte R."/>
            <person name="Lobach L."/>
            <person name="Christie J."/>
            <person name="van den Ackerveken G."/>
            <person name="Bottin A."/>
            <person name="Bulone V."/>
            <person name="Diaz-Moreno S.M."/>
            <person name="Dumas B."/>
            <person name="Fan L."/>
            <person name="Gaulin E."/>
            <person name="Govers F."/>
            <person name="Grenville-Briggs L.J."/>
            <person name="Horner N.R."/>
            <person name="Levin J.Z."/>
            <person name="Mammella M."/>
            <person name="Meijer H.J."/>
            <person name="Morris P."/>
            <person name="Nusbaum C."/>
            <person name="Oome S."/>
            <person name="Phillips A.J."/>
            <person name="van Rooyen D."/>
            <person name="Rzeszutek E."/>
            <person name="Saraiva M."/>
            <person name="Secombes C.J."/>
            <person name="Seidl M.F."/>
            <person name="Snel B."/>
            <person name="Stassen J.H."/>
            <person name="Sykes S."/>
            <person name="Tripathy S."/>
            <person name="van den Berg H."/>
            <person name="Vega-Arreguin J.C."/>
            <person name="Wawra S."/>
            <person name="Young S.K."/>
            <person name="Zeng Q."/>
            <person name="Dieguez-Uribeondo J."/>
            <person name="Russ C."/>
            <person name="Tyler B.M."/>
            <person name="van West P."/>
        </authorList>
    </citation>
    <scope>NUCLEOTIDE SEQUENCE [LARGE SCALE GENOMIC DNA]</scope>
    <source>
        <strain evidence="2 3">CBS 223.65</strain>
    </source>
</reference>
<gene>
    <name evidence="2" type="ORF">SPRG_14195</name>
</gene>
<keyword evidence="1" id="KW-0812">Transmembrane</keyword>
<dbReference type="EMBL" id="KK583326">
    <property type="protein sequence ID" value="KDO20047.1"/>
    <property type="molecule type" value="Genomic_DNA"/>
</dbReference>
<dbReference type="AlphaFoldDB" id="A0A067BZP8"/>
<evidence type="ECO:0000313" key="3">
    <source>
        <dbReference type="Proteomes" id="UP000030745"/>
    </source>
</evidence>
<sequence>MARCINACETRFGRYSTTILAVFFAVLFIGMMRLVGLYMVLLALAGVLGAAAGVGATLRFHRFPSSTVTSKTDDFISASPGLTLSPAYSPSPKGHCQES</sequence>
<feature type="transmembrane region" description="Helical" evidence="1">
    <location>
        <begin position="12"/>
        <end position="31"/>
    </location>
</feature>
<evidence type="ECO:0000313" key="2">
    <source>
        <dbReference type="EMBL" id="KDO20047.1"/>
    </source>
</evidence>
<protein>
    <submittedName>
        <fullName evidence="2">Uncharacterized protein</fullName>
    </submittedName>
</protein>
<organism evidence="2 3">
    <name type="scientific">Saprolegnia parasitica (strain CBS 223.65)</name>
    <dbReference type="NCBI Taxonomy" id="695850"/>
    <lineage>
        <taxon>Eukaryota</taxon>
        <taxon>Sar</taxon>
        <taxon>Stramenopiles</taxon>
        <taxon>Oomycota</taxon>
        <taxon>Saprolegniomycetes</taxon>
        <taxon>Saprolegniales</taxon>
        <taxon>Saprolegniaceae</taxon>
        <taxon>Saprolegnia</taxon>
    </lineage>
</organism>
<dbReference type="RefSeq" id="XP_012209281.1">
    <property type="nucleotide sequence ID" value="XM_012353891.1"/>
</dbReference>
<keyword evidence="1" id="KW-1133">Transmembrane helix</keyword>
<dbReference type="KEGG" id="spar:SPRG_14195"/>
<keyword evidence="1" id="KW-0472">Membrane</keyword>
<dbReference type="Proteomes" id="UP000030745">
    <property type="component" value="Unassembled WGS sequence"/>
</dbReference>
<accession>A0A067BZP8</accession>
<name>A0A067BZP8_SAPPC</name>
<keyword evidence="3" id="KW-1185">Reference proteome</keyword>
<dbReference type="GeneID" id="24136018"/>